<dbReference type="OrthoDB" id="9802426at2"/>
<dbReference type="SUPFAM" id="SSF52172">
    <property type="entry name" value="CheY-like"/>
    <property type="match status" value="1"/>
</dbReference>
<evidence type="ECO:0000259" key="10">
    <source>
        <dbReference type="PROSITE" id="PS50110"/>
    </source>
</evidence>
<dbReference type="GO" id="GO:0000156">
    <property type="term" value="F:phosphorelay response regulator activity"/>
    <property type="evidence" value="ECO:0007669"/>
    <property type="project" value="TreeGrafter"/>
</dbReference>
<dbReference type="Gene3D" id="3.40.50.2300">
    <property type="match status" value="1"/>
</dbReference>
<feature type="domain" description="Response regulatory" evidence="10">
    <location>
        <begin position="2"/>
        <end position="118"/>
    </location>
</feature>
<dbReference type="PROSITE" id="PS50110">
    <property type="entry name" value="RESPONSE_REGULATORY"/>
    <property type="match status" value="1"/>
</dbReference>
<evidence type="ECO:0000256" key="7">
    <source>
        <dbReference type="ARBA" id="ARBA00024867"/>
    </source>
</evidence>
<dbReference type="Proteomes" id="UP000182192">
    <property type="component" value="Unassembled WGS sequence"/>
</dbReference>
<dbReference type="Pfam" id="PF00486">
    <property type="entry name" value="Trans_reg_C"/>
    <property type="match status" value="1"/>
</dbReference>
<feature type="modified residue" description="4-aspartylphosphate" evidence="8">
    <location>
        <position position="51"/>
    </location>
</feature>
<dbReference type="GO" id="GO:0000976">
    <property type="term" value="F:transcription cis-regulatory region binding"/>
    <property type="evidence" value="ECO:0007669"/>
    <property type="project" value="TreeGrafter"/>
</dbReference>
<dbReference type="GO" id="GO:0006355">
    <property type="term" value="P:regulation of DNA-templated transcription"/>
    <property type="evidence" value="ECO:0007669"/>
    <property type="project" value="InterPro"/>
</dbReference>
<evidence type="ECO:0000256" key="4">
    <source>
        <dbReference type="ARBA" id="ARBA00023015"/>
    </source>
</evidence>
<dbReference type="CDD" id="cd00383">
    <property type="entry name" value="trans_reg_C"/>
    <property type="match status" value="1"/>
</dbReference>
<dbReference type="InterPro" id="IPR011006">
    <property type="entry name" value="CheY-like_superfamily"/>
</dbReference>
<keyword evidence="5 9" id="KW-0238">DNA-binding</keyword>
<keyword evidence="2 8" id="KW-0597">Phosphoprotein</keyword>
<keyword evidence="6" id="KW-0804">Transcription</keyword>
<dbReference type="InterPro" id="IPR036388">
    <property type="entry name" value="WH-like_DNA-bd_sf"/>
</dbReference>
<dbReference type="RefSeq" id="WP_081358444.1">
    <property type="nucleotide sequence ID" value="NZ_FOKQ01000020.1"/>
</dbReference>
<reference evidence="12 13" key="1">
    <citation type="submission" date="2016-10" db="EMBL/GenBank/DDBJ databases">
        <authorList>
            <person name="de Groot N.N."/>
        </authorList>
    </citation>
    <scope>NUCLEOTIDE SEQUENCE [LARGE SCALE GENOMIC DNA]</scope>
    <source>
        <strain evidence="12 13">AR67</strain>
    </source>
</reference>
<evidence type="ECO:0000256" key="1">
    <source>
        <dbReference type="ARBA" id="ARBA00018672"/>
    </source>
</evidence>
<dbReference type="InterPro" id="IPR001867">
    <property type="entry name" value="OmpR/PhoB-type_DNA-bd"/>
</dbReference>
<dbReference type="Pfam" id="PF00072">
    <property type="entry name" value="Response_reg"/>
    <property type="match status" value="1"/>
</dbReference>
<feature type="DNA-binding region" description="OmpR/PhoB-type" evidence="9">
    <location>
        <begin position="126"/>
        <end position="220"/>
    </location>
</feature>
<dbReference type="PANTHER" id="PTHR48111">
    <property type="entry name" value="REGULATOR OF RPOS"/>
    <property type="match status" value="1"/>
</dbReference>
<organism evidence="12 13">
    <name type="scientific">Ruminococcus albus</name>
    <dbReference type="NCBI Taxonomy" id="1264"/>
    <lineage>
        <taxon>Bacteria</taxon>
        <taxon>Bacillati</taxon>
        <taxon>Bacillota</taxon>
        <taxon>Clostridia</taxon>
        <taxon>Eubacteriales</taxon>
        <taxon>Oscillospiraceae</taxon>
        <taxon>Ruminococcus</taxon>
    </lineage>
</organism>
<dbReference type="SMART" id="SM00448">
    <property type="entry name" value="REC"/>
    <property type="match status" value="1"/>
</dbReference>
<evidence type="ECO:0000256" key="2">
    <source>
        <dbReference type="ARBA" id="ARBA00022553"/>
    </source>
</evidence>
<evidence type="ECO:0000256" key="8">
    <source>
        <dbReference type="PROSITE-ProRule" id="PRU00169"/>
    </source>
</evidence>
<comment type="function">
    <text evidence="7">May play the central regulatory role in sporulation. It may be an element of the effector pathway responsible for the activation of sporulation genes in response to nutritional stress. Spo0A may act in concert with spo0H (a sigma factor) to control the expression of some genes that are critical to the sporulation process.</text>
</comment>
<evidence type="ECO:0000256" key="9">
    <source>
        <dbReference type="PROSITE-ProRule" id="PRU01091"/>
    </source>
</evidence>
<dbReference type="EMBL" id="FOKQ01000020">
    <property type="protein sequence ID" value="SFC77492.1"/>
    <property type="molecule type" value="Genomic_DNA"/>
</dbReference>
<evidence type="ECO:0000256" key="6">
    <source>
        <dbReference type="ARBA" id="ARBA00023163"/>
    </source>
</evidence>
<keyword evidence="3" id="KW-0902">Two-component regulatory system</keyword>
<proteinExistence type="predicted"/>
<evidence type="ECO:0000313" key="12">
    <source>
        <dbReference type="EMBL" id="SFC77492.1"/>
    </source>
</evidence>
<dbReference type="GO" id="GO:0032993">
    <property type="term" value="C:protein-DNA complex"/>
    <property type="evidence" value="ECO:0007669"/>
    <property type="project" value="TreeGrafter"/>
</dbReference>
<accession>A0A1I1LYD4</accession>
<dbReference type="GO" id="GO:0005829">
    <property type="term" value="C:cytosol"/>
    <property type="evidence" value="ECO:0007669"/>
    <property type="project" value="TreeGrafter"/>
</dbReference>
<dbReference type="SUPFAM" id="SSF46894">
    <property type="entry name" value="C-terminal effector domain of the bipartite response regulators"/>
    <property type="match status" value="1"/>
</dbReference>
<dbReference type="Gene3D" id="1.10.10.10">
    <property type="entry name" value="Winged helix-like DNA-binding domain superfamily/Winged helix DNA-binding domain"/>
    <property type="match status" value="1"/>
</dbReference>
<keyword evidence="4" id="KW-0805">Transcription regulation</keyword>
<dbReference type="InterPro" id="IPR001789">
    <property type="entry name" value="Sig_transdc_resp-reg_receiver"/>
</dbReference>
<dbReference type="PROSITE" id="PS51755">
    <property type="entry name" value="OMPR_PHOB"/>
    <property type="match status" value="1"/>
</dbReference>
<evidence type="ECO:0000256" key="5">
    <source>
        <dbReference type="ARBA" id="ARBA00023125"/>
    </source>
</evidence>
<dbReference type="AlphaFoldDB" id="A0A1I1LYD4"/>
<protein>
    <recommendedName>
        <fullName evidence="1">Stage 0 sporulation protein A homolog</fullName>
    </recommendedName>
</protein>
<feature type="domain" description="OmpR/PhoB-type" evidence="11">
    <location>
        <begin position="126"/>
        <end position="220"/>
    </location>
</feature>
<dbReference type="Gene3D" id="6.10.250.690">
    <property type="match status" value="1"/>
</dbReference>
<name>A0A1I1LYD4_RUMAL</name>
<dbReference type="InterPro" id="IPR039420">
    <property type="entry name" value="WalR-like"/>
</dbReference>
<dbReference type="InterPro" id="IPR016032">
    <property type="entry name" value="Sig_transdc_resp-reg_C-effctor"/>
</dbReference>
<evidence type="ECO:0000313" key="13">
    <source>
        <dbReference type="Proteomes" id="UP000182192"/>
    </source>
</evidence>
<gene>
    <name evidence="12" type="ORF">SAMN02910406_02366</name>
</gene>
<dbReference type="PANTHER" id="PTHR48111:SF1">
    <property type="entry name" value="TWO-COMPONENT RESPONSE REGULATOR ORR33"/>
    <property type="match status" value="1"/>
</dbReference>
<dbReference type="SMART" id="SM00862">
    <property type="entry name" value="Trans_reg_C"/>
    <property type="match status" value="1"/>
</dbReference>
<evidence type="ECO:0000256" key="3">
    <source>
        <dbReference type="ARBA" id="ARBA00023012"/>
    </source>
</evidence>
<sequence>MLIYIVEDEERIRELESYALEKNDFEVMSFENSVEFYKALGIRLPDLILLDIMLPGDDGLTILKKLRNNTVYENIPVIIISAKDTELDRVKGLDLGADDYMCKPFGVMEMVSRVKARLRGSSKNTDGQITFEKLTISEKTRDVTTEGRTIELTYKEFELLKMFMENPRIVLRRDDILDRIWGHDSTGRTLDVHIRTLRAKLGECGRYIVTVRNVGYKLDKDE</sequence>
<evidence type="ECO:0000259" key="11">
    <source>
        <dbReference type="PROSITE" id="PS51755"/>
    </source>
</evidence>